<feature type="compositionally biased region" description="Acidic residues" evidence="1">
    <location>
        <begin position="44"/>
        <end position="55"/>
    </location>
</feature>
<organism evidence="2 3">
    <name type="scientific">Rhododendron simsii</name>
    <name type="common">Sims's rhododendron</name>
    <dbReference type="NCBI Taxonomy" id="118357"/>
    <lineage>
        <taxon>Eukaryota</taxon>
        <taxon>Viridiplantae</taxon>
        <taxon>Streptophyta</taxon>
        <taxon>Embryophyta</taxon>
        <taxon>Tracheophyta</taxon>
        <taxon>Spermatophyta</taxon>
        <taxon>Magnoliopsida</taxon>
        <taxon>eudicotyledons</taxon>
        <taxon>Gunneridae</taxon>
        <taxon>Pentapetalae</taxon>
        <taxon>asterids</taxon>
        <taxon>Ericales</taxon>
        <taxon>Ericaceae</taxon>
        <taxon>Ericoideae</taxon>
        <taxon>Rhodoreae</taxon>
        <taxon>Rhododendron</taxon>
    </lineage>
</organism>
<dbReference type="Proteomes" id="UP000626092">
    <property type="component" value="Unassembled WGS sequence"/>
</dbReference>
<accession>A0A834GMX6</accession>
<evidence type="ECO:0000256" key="1">
    <source>
        <dbReference type="SAM" id="MobiDB-lite"/>
    </source>
</evidence>
<evidence type="ECO:0000313" key="2">
    <source>
        <dbReference type="EMBL" id="KAF7135061.1"/>
    </source>
</evidence>
<feature type="region of interest" description="Disordered" evidence="1">
    <location>
        <begin position="29"/>
        <end position="70"/>
    </location>
</feature>
<proteinExistence type="predicted"/>
<reference evidence="2" key="1">
    <citation type="submission" date="2019-11" db="EMBL/GenBank/DDBJ databases">
        <authorList>
            <person name="Liu Y."/>
            <person name="Hou J."/>
            <person name="Li T.-Q."/>
            <person name="Guan C.-H."/>
            <person name="Wu X."/>
            <person name="Wu H.-Z."/>
            <person name="Ling F."/>
            <person name="Zhang R."/>
            <person name="Shi X.-G."/>
            <person name="Ren J.-P."/>
            <person name="Chen E.-F."/>
            <person name="Sun J.-M."/>
        </authorList>
    </citation>
    <scope>NUCLEOTIDE SEQUENCE</scope>
    <source>
        <strain evidence="2">Adult_tree_wgs_1</strain>
        <tissue evidence="2">Leaves</tissue>
    </source>
</reference>
<gene>
    <name evidence="2" type="ORF">RHSIM_Rhsim08G0134300</name>
</gene>
<keyword evidence="3" id="KW-1185">Reference proteome</keyword>
<protein>
    <submittedName>
        <fullName evidence="2">Uncharacterized protein</fullName>
    </submittedName>
</protein>
<dbReference type="AlphaFoldDB" id="A0A834GMX6"/>
<dbReference type="EMBL" id="WJXA01000008">
    <property type="protein sequence ID" value="KAF7135061.1"/>
    <property type="molecule type" value="Genomic_DNA"/>
</dbReference>
<sequence>MEKICDNCAQDDGKDVQAEDHDIFDDISDFSQSEDEASLIGSNADEDPLDWEDEVSLSSESHDLPSVVMS</sequence>
<name>A0A834GMX6_RHOSS</name>
<comment type="caution">
    <text evidence="2">The sequence shown here is derived from an EMBL/GenBank/DDBJ whole genome shotgun (WGS) entry which is preliminary data.</text>
</comment>
<evidence type="ECO:0000313" key="3">
    <source>
        <dbReference type="Proteomes" id="UP000626092"/>
    </source>
</evidence>